<dbReference type="SUPFAM" id="SSF102114">
    <property type="entry name" value="Radical SAM enzymes"/>
    <property type="match status" value="1"/>
</dbReference>
<evidence type="ECO:0000259" key="5">
    <source>
        <dbReference type="PROSITE" id="PS51918"/>
    </source>
</evidence>
<dbReference type="InterPro" id="IPR013785">
    <property type="entry name" value="Aldolase_TIM"/>
</dbReference>
<dbReference type="PANTHER" id="PTHR13932">
    <property type="entry name" value="COPROPORPHYRINIGEN III OXIDASE"/>
    <property type="match status" value="1"/>
</dbReference>
<dbReference type="InterPro" id="IPR034505">
    <property type="entry name" value="Coproporphyrinogen-III_oxidase"/>
</dbReference>
<accession>A0A9D1SFT7</accession>
<keyword evidence="2" id="KW-0479">Metal-binding</keyword>
<reference evidence="6" key="1">
    <citation type="submission" date="2020-10" db="EMBL/GenBank/DDBJ databases">
        <authorList>
            <person name="Gilroy R."/>
        </authorList>
    </citation>
    <scope>NUCLEOTIDE SEQUENCE</scope>
    <source>
        <strain evidence="6">11687</strain>
    </source>
</reference>
<reference evidence="6" key="2">
    <citation type="journal article" date="2021" name="PeerJ">
        <title>Extensive microbial diversity within the chicken gut microbiome revealed by metagenomics and culture.</title>
        <authorList>
            <person name="Gilroy R."/>
            <person name="Ravi A."/>
            <person name="Getino M."/>
            <person name="Pursley I."/>
            <person name="Horton D.L."/>
            <person name="Alikhan N.F."/>
            <person name="Baker D."/>
            <person name="Gharbi K."/>
            <person name="Hall N."/>
            <person name="Watson M."/>
            <person name="Adriaenssens E.M."/>
            <person name="Foster-Nyarko E."/>
            <person name="Jarju S."/>
            <person name="Secka A."/>
            <person name="Antonio M."/>
            <person name="Oren A."/>
            <person name="Chaudhuri R.R."/>
            <person name="La Ragione R."/>
            <person name="Hildebrand F."/>
            <person name="Pallen M.J."/>
        </authorList>
    </citation>
    <scope>NUCLEOTIDE SEQUENCE</scope>
    <source>
        <strain evidence="6">11687</strain>
    </source>
</reference>
<dbReference type="GO" id="GO:0051989">
    <property type="term" value="F:coproporphyrinogen dehydrogenase activity"/>
    <property type="evidence" value="ECO:0007669"/>
    <property type="project" value="UniProtKB-EC"/>
</dbReference>
<keyword evidence="3" id="KW-0408">Iron</keyword>
<dbReference type="GO" id="GO:0051539">
    <property type="term" value="F:4 iron, 4 sulfur cluster binding"/>
    <property type="evidence" value="ECO:0007669"/>
    <property type="project" value="TreeGrafter"/>
</dbReference>
<dbReference type="InterPro" id="IPR006638">
    <property type="entry name" value="Elp3/MiaA/NifB-like_rSAM"/>
</dbReference>
<keyword evidence="4" id="KW-0411">Iron-sulfur</keyword>
<dbReference type="InterPro" id="IPR058240">
    <property type="entry name" value="rSAM_sf"/>
</dbReference>
<evidence type="ECO:0000313" key="6">
    <source>
        <dbReference type="EMBL" id="HIU58804.1"/>
    </source>
</evidence>
<dbReference type="SFLD" id="SFLDG01082">
    <property type="entry name" value="B12-binding_domain_containing"/>
    <property type="match status" value="1"/>
</dbReference>
<feature type="non-terminal residue" evidence="6">
    <location>
        <position position="452"/>
    </location>
</feature>
<keyword evidence="6" id="KW-0560">Oxidoreductase</keyword>
<dbReference type="Proteomes" id="UP000824081">
    <property type="component" value="Unassembled WGS sequence"/>
</dbReference>
<keyword evidence="1" id="KW-0949">S-adenosyl-L-methionine</keyword>
<dbReference type="GO" id="GO:0006779">
    <property type="term" value="P:porphyrin-containing compound biosynthetic process"/>
    <property type="evidence" value="ECO:0007669"/>
    <property type="project" value="TreeGrafter"/>
</dbReference>
<evidence type="ECO:0000256" key="2">
    <source>
        <dbReference type="ARBA" id="ARBA00022723"/>
    </source>
</evidence>
<dbReference type="CDD" id="cd01335">
    <property type="entry name" value="Radical_SAM"/>
    <property type="match status" value="1"/>
</dbReference>
<sequence length="452" mass="50906">MQTTDAGKTGDCALATDCAFLENELMDVVRLFRSRPFSVRHSFRFEEGVFRNDFQVDGEEYSFREEAFPKDEVEYKRFERRFAKLGLYLILSGKYGEKMPWGALTGIRPTKLAYTERESGRDFEALFRKMGVCEENIGLVRDVLKTQEGIYEKKDGNSDLFVSIPFCPTKCSYCSFITAPIDKTRGFLPDYLRCLEREIAAVGELIGNLRSVYIGGGTPLVLSAPELERVLKAVATIRTNDCEYTVEAGRPDVFTEEKLRLLKAYGVTRICVNPQSFSDATLERIGRRHTAADLYRAFEMADKFGFDVNADLIAGLTGESAEEFEHSVREAVKTGAENITVHCLCLKSGARLKEECSYLENPLVSAMVASSREILREAGYVPYYMYRQKYQVGNNENVGWTKPGKACVYNVDIMEETADNPAVGANAVSKKVKNAENRIERFASPKDLATYI</sequence>
<dbReference type="SFLD" id="SFLDG01065">
    <property type="entry name" value="anaerobic_coproporphyrinogen-I"/>
    <property type="match status" value="1"/>
</dbReference>
<dbReference type="InterPro" id="IPR023995">
    <property type="entry name" value="HemZ"/>
</dbReference>
<dbReference type="GO" id="GO:0046872">
    <property type="term" value="F:metal ion binding"/>
    <property type="evidence" value="ECO:0007669"/>
    <property type="project" value="UniProtKB-KW"/>
</dbReference>
<evidence type="ECO:0000256" key="3">
    <source>
        <dbReference type="ARBA" id="ARBA00023004"/>
    </source>
</evidence>
<dbReference type="EC" id="1.3.98.3" evidence="6"/>
<dbReference type="GO" id="GO:0005737">
    <property type="term" value="C:cytoplasm"/>
    <property type="evidence" value="ECO:0007669"/>
    <property type="project" value="TreeGrafter"/>
</dbReference>
<dbReference type="AlphaFoldDB" id="A0A9D1SFT7"/>
<proteinExistence type="predicted"/>
<dbReference type="Pfam" id="PF04055">
    <property type="entry name" value="Radical_SAM"/>
    <property type="match status" value="1"/>
</dbReference>
<comment type="caution">
    <text evidence="6">The sequence shown here is derived from an EMBL/GenBank/DDBJ whole genome shotgun (WGS) entry which is preliminary data.</text>
</comment>
<dbReference type="EMBL" id="DVMZ01000052">
    <property type="protein sequence ID" value="HIU58804.1"/>
    <property type="molecule type" value="Genomic_DNA"/>
</dbReference>
<evidence type="ECO:0000256" key="4">
    <source>
        <dbReference type="ARBA" id="ARBA00023014"/>
    </source>
</evidence>
<dbReference type="NCBIfam" id="TIGR03994">
    <property type="entry name" value="rSAM_HemZ"/>
    <property type="match status" value="1"/>
</dbReference>
<organism evidence="6 7">
    <name type="scientific">Candidatus Scatosoma pullistercoris</name>
    <dbReference type="NCBI Taxonomy" id="2840934"/>
    <lineage>
        <taxon>Bacteria</taxon>
        <taxon>Bacillati</taxon>
        <taxon>Bacillota</taxon>
        <taxon>Clostridia</taxon>
        <taxon>Candidatus Scatosoma</taxon>
    </lineage>
</organism>
<feature type="domain" description="Radical SAM core" evidence="5">
    <location>
        <begin position="152"/>
        <end position="394"/>
    </location>
</feature>
<dbReference type="PROSITE" id="PS51918">
    <property type="entry name" value="RADICAL_SAM"/>
    <property type="match status" value="1"/>
</dbReference>
<gene>
    <name evidence="6" type="primary">hemZ</name>
    <name evidence="6" type="ORF">IAC57_01755</name>
</gene>
<dbReference type="SMART" id="SM00729">
    <property type="entry name" value="Elp3"/>
    <property type="match status" value="1"/>
</dbReference>
<evidence type="ECO:0000256" key="1">
    <source>
        <dbReference type="ARBA" id="ARBA00022691"/>
    </source>
</evidence>
<dbReference type="InterPro" id="IPR007197">
    <property type="entry name" value="rSAM"/>
</dbReference>
<dbReference type="Gene3D" id="3.20.20.70">
    <property type="entry name" value="Aldolase class I"/>
    <property type="match status" value="1"/>
</dbReference>
<protein>
    <submittedName>
        <fullName evidence="6">Coproporphyrinogen dehydrogenase HemZ</fullName>
        <ecNumber evidence="6">1.3.98.3</ecNumber>
    </submittedName>
</protein>
<evidence type="ECO:0000313" key="7">
    <source>
        <dbReference type="Proteomes" id="UP000824081"/>
    </source>
</evidence>
<name>A0A9D1SFT7_9FIRM</name>
<dbReference type="PANTHER" id="PTHR13932:SF1">
    <property type="entry name" value="OXYGEN-INDEPENDENT COPROPORPHYRINOGEN-III OXIDASE-LIKE PROTEIN HEMZ"/>
    <property type="match status" value="1"/>
</dbReference>
<dbReference type="SFLD" id="SFLDS00029">
    <property type="entry name" value="Radical_SAM"/>
    <property type="match status" value="1"/>
</dbReference>